<keyword evidence="6" id="KW-0464">Manganese</keyword>
<keyword evidence="8" id="KW-0234">DNA repair</keyword>
<evidence type="ECO:0000256" key="1">
    <source>
        <dbReference type="ARBA" id="ARBA00007092"/>
    </source>
</evidence>
<feature type="region of interest" description="Disordered" evidence="9">
    <location>
        <begin position="1"/>
        <end position="69"/>
    </location>
</feature>
<keyword evidence="3" id="KW-0378">Hydrolase</keyword>
<feature type="binding site" evidence="6">
    <location>
        <position position="130"/>
    </location>
    <ligand>
        <name>Mg(2+)</name>
        <dbReference type="ChEBI" id="CHEBI:18420"/>
        <label>1</label>
    </ligand>
</feature>
<feature type="active site" evidence="5">
    <location>
        <position position="214"/>
    </location>
</feature>
<dbReference type="AlphaFoldDB" id="A0A7S1KWE1"/>
<dbReference type="EMBL" id="HBGF01000311">
    <property type="protein sequence ID" value="CAD9088025.1"/>
    <property type="molecule type" value="Transcribed_RNA"/>
</dbReference>
<feature type="compositionally biased region" description="Low complexity" evidence="9">
    <location>
        <begin position="16"/>
        <end position="33"/>
    </location>
</feature>
<dbReference type="PROSITE" id="PS51435">
    <property type="entry name" value="AP_NUCLEASE_F1_4"/>
    <property type="match status" value="1"/>
</dbReference>
<keyword evidence="4 6" id="KW-0460">Magnesium</keyword>
<evidence type="ECO:0000256" key="8">
    <source>
        <dbReference type="RuleBase" id="RU362131"/>
    </source>
</evidence>
<dbReference type="NCBIfam" id="TIGR00633">
    <property type="entry name" value="xth"/>
    <property type="match status" value="1"/>
</dbReference>
<feature type="site" description="Transition state stabilizer" evidence="7">
    <location>
        <position position="256"/>
    </location>
</feature>
<evidence type="ECO:0000256" key="3">
    <source>
        <dbReference type="ARBA" id="ARBA00022801"/>
    </source>
</evidence>
<feature type="site" description="Important for catalytic activity" evidence="7">
    <location>
        <position position="332"/>
    </location>
</feature>
<dbReference type="PROSITE" id="PS00726">
    <property type="entry name" value="AP_NUCLEASE_F1_1"/>
    <property type="match status" value="1"/>
</dbReference>
<dbReference type="EC" id="3.1.-.-" evidence="8"/>
<dbReference type="GO" id="GO:0008081">
    <property type="term" value="F:phosphoric diester hydrolase activity"/>
    <property type="evidence" value="ECO:0007669"/>
    <property type="project" value="TreeGrafter"/>
</dbReference>
<dbReference type="Pfam" id="PF03372">
    <property type="entry name" value="Exo_endo_phos"/>
    <property type="match status" value="1"/>
</dbReference>
<dbReference type="PANTHER" id="PTHR22748:SF6">
    <property type="entry name" value="DNA-(APURINIC OR APYRIMIDINIC SITE) ENDONUCLEASE"/>
    <property type="match status" value="1"/>
</dbReference>
<feature type="binding site" evidence="6">
    <location>
        <position position="100"/>
    </location>
    <ligand>
        <name>Mg(2+)</name>
        <dbReference type="ChEBI" id="CHEBI:18420"/>
        <label>1</label>
    </ligand>
</feature>
<accession>A0A7S1KWE1</accession>
<dbReference type="GO" id="GO:0005634">
    <property type="term" value="C:nucleus"/>
    <property type="evidence" value="ECO:0007669"/>
    <property type="project" value="TreeGrafter"/>
</dbReference>
<name>A0A7S1KWE1_NEODS</name>
<feature type="compositionally biased region" description="Basic and acidic residues" evidence="9">
    <location>
        <begin position="38"/>
        <end position="57"/>
    </location>
</feature>
<feature type="compositionally biased region" description="Basic residues" evidence="9">
    <location>
        <begin position="1"/>
        <end position="11"/>
    </location>
</feature>
<evidence type="ECO:0000313" key="11">
    <source>
        <dbReference type="EMBL" id="CAD9088025.1"/>
    </source>
</evidence>
<evidence type="ECO:0000259" key="10">
    <source>
        <dbReference type="Pfam" id="PF03372"/>
    </source>
</evidence>
<dbReference type="GO" id="GO:0003677">
    <property type="term" value="F:DNA binding"/>
    <property type="evidence" value="ECO:0007669"/>
    <property type="project" value="InterPro"/>
</dbReference>
<feature type="binding site" evidence="6">
    <location>
        <position position="254"/>
    </location>
    <ligand>
        <name>Mg(2+)</name>
        <dbReference type="ChEBI" id="CHEBI:18420"/>
        <label>1</label>
    </ligand>
</feature>
<dbReference type="InterPro" id="IPR005135">
    <property type="entry name" value="Endo/exonuclease/phosphatase"/>
</dbReference>
<evidence type="ECO:0000256" key="7">
    <source>
        <dbReference type="PIRSR" id="PIRSR604808-3"/>
    </source>
</evidence>
<feature type="site" description="Interaction with DNA substrate" evidence="7">
    <location>
        <position position="358"/>
    </location>
</feature>
<feature type="domain" description="Endonuclease/exonuclease/phosphatase" evidence="10">
    <location>
        <begin position="97"/>
        <end position="358"/>
    </location>
</feature>
<dbReference type="GO" id="GO:0008311">
    <property type="term" value="F:double-stranded DNA 3'-5' DNA exonuclease activity"/>
    <property type="evidence" value="ECO:0007669"/>
    <property type="project" value="TreeGrafter"/>
</dbReference>
<dbReference type="PANTHER" id="PTHR22748">
    <property type="entry name" value="AP ENDONUCLEASE"/>
    <property type="match status" value="1"/>
</dbReference>
<keyword evidence="2 6" id="KW-0479">Metal-binding</keyword>
<feature type="binding site" evidence="6">
    <location>
        <position position="357"/>
    </location>
    <ligand>
        <name>Mg(2+)</name>
        <dbReference type="ChEBI" id="CHEBI:18420"/>
        <label>1</label>
    </ligand>
</feature>
<dbReference type="InterPro" id="IPR036691">
    <property type="entry name" value="Endo/exonu/phosph_ase_sf"/>
</dbReference>
<dbReference type="GO" id="GO:0006284">
    <property type="term" value="P:base-excision repair"/>
    <property type="evidence" value="ECO:0007669"/>
    <property type="project" value="TreeGrafter"/>
</dbReference>
<dbReference type="GO" id="GO:0046872">
    <property type="term" value="F:metal ion binding"/>
    <property type="evidence" value="ECO:0007669"/>
    <property type="project" value="UniProtKB-KW"/>
</dbReference>
<dbReference type="CDD" id="cd09087">
    <property type="entry name" value="Ape1-like_AP-endo"/>
    <property type="match status" value="1"/>
</dbReference>
<reference evidence="11" key="1">
    <citation type="submission" date="2021-01" db="EMBL/GenBank/DDBJ databases">
        <authorList>
            <person name="Corre E."/>
            <person name="Pelletier E."/>
            <person name="Niang G."/>
            <person name="Scheremetjew M."/>
            <person name="Finn R."/>
            <person name="Kale V."/>
            <person name="Holt S."/>
            <person name="Cochrane G."/>
            <person name="Meng A."/>
            <person name="Brown T."/>
            <person name="Cohen L."/>
        </authorList>
    </citation>
    <scope>NUCLEOTIDE SEQUENCE</scope>
    <source>
        <strain evidence="11">CCAP 1951/1</strain>
    </source>
</reference>
<dbReference type="Gene3D" id="3.60.10.10">
    <property type="entry name" value="Endonuclease/exonuclease/phosphatase"/>
    <property type="match status" value="1"/>
</dbReference>
<comment type="similarity">
    <text evidence="1 8">Belongs to the DNA repair enzymes AP/ExoA family.</text>
</comment>
<proteinExistence type="inferred from homology"/>
<dbReference type="InterPro" id="IPR020847">
    <property type="entry name" value="AP_endonuclease_F1_BS"/>
</dbReference>
<protein>
    <recommendedName>
        <fullName evidence="8">DNA-(apurinic or apyrimidinic site) endonuclease</fullName>
        <ecNumber evidence="8">3.1.-.-</ecNumber>
    </recommendedName>
</protein>
<evidence type="ECO:0000256" key="2">
    <source>
        <dbReference type="ARBA" id="ARBA00022723"/>
    </source>
</evidence>
<feature type="active site" description="Proton acceptor" evidence="5">
    <location>
        <position position="358"/>
    </location>
</feature>
<comment type="cofactor">
    <cofactor evidence="6 8">
        <name>Mg(2+)</name>
        <dbReference type="ChEBI" id="CHEBI:18420"/>
    </cofactor>
    <cofactor evidence="6 8">
        <name>Mn(2+)</name>
        <dbReference type="ChEBI" id="CHEBI:29035"/>
    </cofactor>
    <text evidence="6 8">Probably binds two magnesium or manganese ions per subunit.</text>
</comment>
<feature type="binding site" evidence="6">
    <location>
        <position position="256"/>
    </location>
    <ligand>
        <name>Mg(2+)</name>
        <dbReference type="ChEBI" id="CHEBI:18420"/>
        <label>1</label>
    </ligand>
</feature>
<gene>
    <name evidence="11" type="ORF">NDES1114_LOCUS227</name>
</gene>
<evidence type="ECO:0000256" key="5">
    <source>
        <dbReference type="PIRSR" id="PIRSR604808-1"/>
    </source>
</evidence>
<feature type="binding site" evidence="6">
    <location>
        <position position="358"/>
    </location>
    <ligand>
        <name>Mg(2+)</name>
        <dbReference type="ChEBI" id="CHEBI:18420"/>
        <label>1</label>
    </ligand>
</feature>
<evidence type="ECO:0000256" key="9">
    <source>
        <dbReference type="SAM" id="MobiDB-lite"/>
    </source>
</evidence>
<dbReference type="SUPFAM" id="SSF56219">
    <property type="entry name" value="DNase I-like"/>
    <property type="match status" value="1"/>
</dbReference>
<dbReference type="InterPro" id="IPR004808">
    <property type="entry name" value="AP_endonuc_1"/>
</dbReference>
<keyword evidence="8" id="KW-0227">DNA damage</keyword>
<feature type="active site" description="Proton donor/acceptor" evidence="5">
    <location>
        <position position="254"/>
    </location>
</feature>
<evidence type="ECO:0000256" key="4">
    <source>
        <dbReference type="ARBA" id="ARBA00022842"/>
    </source>
</evidence>
<evidence type="ECO:0000256" key="6">
    <source>
        <dbReference type="PIRSR" id="PIRSR604808-2"/>
    </source>
</evidence>
<dbReference type="GO" id="GO:0003906">
    <property type="term" value="F:DNA-(apurinic or apyrimidinic site) endonuclease activity"/>
    <property type="evidence" value="ECO:0007669"/>
    <property type="project" value="TreeGrafter"/>
</dbReference>
<organism evidence="11">
    <name type="scientific">Neobodo designis</name>
    <name type="common">Flagellated protozoan</name>
    <name type="synonym">Bodo designis</name>
    <dbReference type="NCBI Taxonomy" id="312471"/>
    <lineage>
        <taxon>Eukaryota</taxon>
        <taxon>Discoba</taxon>
        <taxon>Euglenozoa</taxon>
        <taxon>Kinetoplastea</taxon>
        <taxon>Metakinetoplastina</taxon>
        <taxon>Neobodonida</taxon>
        <taxon>Neobodo</taxon>
    </lineage>
</organism>
<sequence>MPPKGSKKAAPKKAEAAAAAAPAEADKPAASPKAAKRTKAESGADAKDTTKKADTPVRRQSTGGATVTEEMAYAGTTAFERCTKDGDFDAKSMLRIVSWNVAGLRGFLSRGGDLSKFCATEKPDILCLQETKLSDPADGPKIGAIDGYSHVDSISTAKKGYAGTRTYVRDGLVKVTPVHAFGFNLDKPDDHDDEGRVVTTALPDLGDLTIVNTYVPNSGMTLERLDFRENDFDPMMRRFLKSIPWKDSVVWTGDLNVAERDYDRFWGGNFKQMQKCPGFTPEERASFRTTLKECNMVDAFRHKYPTAAKAGTYTFFSARFNQRAKGNGWRLDYFVVSAALAARVVDCFPLTSYADSDHQPLVLWLKRK</sequence>